<sequence length="79" mass="9076">MFNRFHDRFPESNGNGEISGEAVSSPRSQSSNFNYLIINVSNLQWEIESSNSIVLVETKPPRQRSRRYHWTSGTCRGTN</sequence>
<evidence type="ECO:0000313" key="3">
    <source>
        <dbReference type="Proteomes" id="UP001190926"/>
    </source>
</evidence>
<comment type="caution">
    <text evidence="2">The sequence shown here is derived from an EMBL/GenBank/DDBJ whole genome shotgun (WGS) entry which is preliminary data.</text>
</comment>
<reference evidence="2 3" key="1">
    <citation type="journal article" date="2021" name="Nat. Commun.">
        <title>Incipient diploidization of the medicinal plant Perilla within 10,000 years.</title>
        <authorList>
            <person name="Zhang Y."/>
            <person name="Shen Q."/>
            <person name="Leng L."/>
            <person name="Zhang D."/>
            <person name="Chen S."/>
            <person name="Shi Y."/>
            <person name="Ning Z."/>
            <person name="Chen S."/>
        </authorList>
    </citation>
    <scope>NUCLEOTIDE SEQUENCE [LARGE SCALE GENOMIC DNA]</scope>
    <source>
        <strain evidence="3">cv. PC099</strain>
    </source>
</reference>
<keyword evidence="3" id="KW-1185">Reference proteome</keyword>
<evidence type="ECO:0000256" key="1">
    <source>
        <dbReference type="SAM" id="MobiDB-lite"/>
    </source>
</evidence>
<accession>A0AAD4J355</accession>
<gene>
    <name evidence="2" type="ORF">C2S53_001418</name>
</gene>
<evidence type="ECO:0000313" key="2">
    <source>
        <dbReference type="EMBL" id="KAH6825981.1"/>
    </source>
</evidence>
<dbReference type="AlphaFoldDB" id="A0AAD4J355"/>
<name>A0AAD4J355_PERFH</name>
<organism evidence="2 3">
    <name type="scientific">Perilla frutescens var. hirtella</name>
    <name type="common">Perilla citriodora</name>
    <name type="synonym">Perilla setoyensis</name>
    <dbReference type="NCBI Taxonomy" id="608512"/>
    <lineage>
        <taxon>Eukaryota</taxon>
        <taxon>Viridiplantae</taxon>
        <taxon>Streptophyta</taxon>
        <taxon>Embryophyta</taxon>
        <taxon>Tracheophyta</taxon>
        <taxon>Spermatophyta</taxon>
        <taxon>Magnoliopsida</taxon>
        <taxon>eudicotyledons</taxon>
        <taxon>Gunneridae</taxon>
        <taxon>Pentapetalae</taxon>
        <taxon>asterids</taxon>
        <taxon>lamiids</taxon>
        <taxon>Lamiales</taxon>
        <taxon>Lamiaceae</taxon>
        <taxon>Nepetoideae</taxon>
        <taxon>Elsholtzieae</taxon>
        <taxon>Perilla</taxon>
    </lineage>
</organism>
<dbReference type="EMBL" id="SDAM02000167">
    <property type="protein sequence ID" value="KAH6825981.1"/>
    <property type="molecule type" value="Genomic_DNA"/>
</dbReference>
<protein>
    <submittedName>
        <fullName evidence="2">Uncharacterized protein</fullName>
    </submittedName>
</protein>
<dbReference type="Proteomes" id="UP001190926">
    <property type="component" value="Unassembled WGS sequence"/>
</dbReference>
<feature type="compositionally biased region" description="Basic and acidic residues" evidence="1">
    <location>
        <begin position="1"/>
        <end position="10"/>
    </location>
</feature>
<proteinExistence type="predicted"/>
<feature type="region of interest" description="Disordered" evidence="1">
    <location>
        <begin position="1"/>
        <end position="28"/>
    </location>
</feature>